<dbReference type="HOGENOM" id="CLU_032017_1_3_1"/>
<dbReference type="EMBL" id="CT868655">
    <property type="protein sequence ID" value="CAK89629.1"/>
    <property type="molecule type" value="Genomic_DNA"/>
</dbReference>
<dbReference type="STRING" id="5888.A0E2W2"/>
<dbReference type="PANTHER" id="PTHR43215">
    <property type="entry name" value="RADIAL SPOKE HEAD 1 HOMOLOG"/>
    <property type="match status" value="1"/>
</dbReference>
<evidence type="ECO:0008006" key="4">
    <source>
        <dbReference type="Google" id="ProtNLM"/>
    </source>
</evidence>
<dbReference type="InParanoid" id="A0E2W2"/>
<proteinExistence type="predicted"/>
<evidence type="ECO:0000313" key="3">
    <source>
        <dbReference type="Proteomes" id="UP000000600"/>
    </source>
</evidence>
<name>A0E2W2_PARTE</name>
<dbReference type="AlphaFoldDB" id="A0E2W2"/>
<keyword evidence="1" id="KW-0677">Repeat</keyword>
<sequence length="360" mass="41714">MLEYTGQTKANSEGVHTVVDSDLESCLRRPKSASEQDYRKLFEITKHCFNQKTPQATCDEIPEFDSQDDSFLLRPSLCTNKSSRQSYEIVKEEKQSEKELITPLNEKDKHLIVKSDQGLCKLQGIKMKSGGFYKGYWYRRKPHHMGEYLFADQSRYLGDWNNGYASGRGEYFDADGGHYQGEFYQNCMQGTGVYKYADGTIYNGMVYPYHQGQWMNDKYHGVGIETKNDSQYKGKFQNGLKHGQGTMVFFNQEKYQGSFVNGLFEGKGVLIWPDGRRYEGDWQKGVMHGQGMLQWPDGRLYIGQYENDKRQGFGTFQYPDGRKYAGYWMNGLQHGSGEFTEYHGQIMKGVWREGKLFSHY</sequence>
<dbReference type="SMART" id="SM00698">
    <property type="entry name" value="MORN"/>
    <property type="match status" value="8"/>
</dbReference>
<dbReference type="KEGG" id="ptm:GSPATT00022801001"/>
<dbReference type="OrthoDB" id="294378at2759"/>
<evidence type="ECO:0000256" key="1">
    <source>
        <dbReference type="ARBA" id="ARBA00022737"/>
    </source>
</evidence>
<protein>
    <recommendedName>
        <fullName evidence="4">MORN repeat protein</fullName>
    </recommendedName>
</protein>
<dbReference type="InterPro" id="IPR003409">
    <property type="entry name" value="MORN"/>
</dbReference>
<keyword evidence="3" id="KW-1185">Reference proteome</keyword>
<dbReference type="OMA" id="EYLFADQ"/>
<dbReference type="eggNOG" id="KOG0229">
    <property type="taxonomic scope" value="Eukaryota"/>
</dbReference>
<dbReference type="Gene3D" id="2.20.110.10">
    <property type="entry name" value="Histone H3 K4-specific methyltransferase SET7/9 N-terminal domain"/>
    <property type="match status" value="4"/>
</dbReference>
<dbReference type="Pfam" id="PF02493">
    <property type="entry name" value="MORN"/>
    <property type="match status" value="8"/>
</dbReference>
<dbReference type="PANTHER" id="PTHR43215:SF14">
    <property type="entry name" value="RADIAL SPOKE HEAD 1 HOMOLOG"/>
    <property type="match status" value="1"/>
</dbReference>
<evidence type="ECO:0000313" key="2">
    <source>
        <dbReference type="EMBL" id="CAK89629.1"/>
    </source>
</evidence>
<dbReference type="SUPFAM" id="SSF82185">
    <property type="entry name" value="Histone H3 K4-specific methyltransferase SET7/9 N-terminal domain"/>
    <property type="match status" value="2"/>
</dbReference>
<gene>
    <name evidence="2" type="ORF">GSPATT00022801001</name>
</gene>
<dbReference type="GeneID" id="5042811"/>
<reference evidence="2 3" key="1">
    <citation type="journal article" date="2006" name="Nature">
        <title>Global trends of whole-genome duplications revealed by the ciliate Paramecium tetraurelia.</title>
        <authorList>
            <consortium name="Genoscope"/>
            <person name="Aury J.-M."/>
            <person name="Jaillon O."/>
            <person name="Duret L."/>
            <person name="Noel B."/>
            <person name="Jubin C."/>
            <person name="Porcel B.M."/>
            <person name="Segurens B."/>
            <person name="Daubin V."/>
            <person name="Anthouard V."/>
            <person name="Aiach N."/>
            <person name="Arnaiz O."/>
            <person name="Billaut A."/>
            <person name="Beisson J."/>
            <person name="Blanc I."/>
            <person name="Bouhouche K."/>
            <person name="Camara F."/>
            <person name="Duharcourt S."/>
            <person name="Guigo R."/>
            <person name="Gogendeau D."/>
            <person name="Katinka M."/>
            <person name="Keller A.-M."/>
            <person name="Kissmehl R."/>
            <person name="Klotz C."/>
            <person name="Koll F."/>
            <person name="Le Moue A."/>
            <person name="Lepere C."/>
            <person name="Malinsky S."/>
            <person name="Nowacki M."/>
            <person name="Nowak J.K."/>
            <person name="Plattner H."/>
            <person name="Poulain J."/>
            <person name="Ruiz F."/>
            <person name="Serrano V."/>
            <person name="Zagulski M."/>
            <person name="Dessen P."/>
            <person name="Betermier M."/>
            <person name="Weissenbach J."/>
            <person name="Scarpelli C."/>
            <person name="Schachter V."/>
            <person name="Sperling L."/>
            <person name="Meyer E."/>
            <person name="Cohen J."/>
            <person name="Wincker P."/>
        </authorList>
    </citation>
    <scope>NUCLEOTIDE SEQUENCE [LARGE SCALE GENOMIC DNA]</scope>
    <source>
        <strain evidence="2 3">Stock d4-2</strain>
    </source>
</reference>
<accession>A0E2W2</accession>
<organism evidence="2 3">
    <name type="scientific">Paramecium tetraurelia</name>
    <dbReference type="NCBI Taxonomy" id="5888"/>
    <lineage>
        <taxon>Eukaryota</taxon>
        <taxon>Sar</taxon>
        <taxon>Alveolata</taxon>
        <taxon>Ciliophora</taxon>
        <taxon>Intramacronucleata</taxon>
        <taxon>Oligohymenophorea</taxon>
        <taxon>Peniculida</taxon>
        <taxon>Parameciidae</taxon>
        <taxon>Paramecium</taxon>
    </lineage>
</organism>
<dbReference type="RefSeq" id="XP_001457026.1">
    <property type="nucleotide sequence ID" value="XM_001456989.1"/>
</dbReference>
<dbReference type="Proteomes" id="UP000000600">
    <property type="component" value="Unassembled WGS sequence"/>
</dbReference>